<dbReference type="Proteomes" id="UP001164250">
    <property type="component" value="Chromosome 12"/>
</dbReference>
<evidence type="ECO:0000313" key="2">
    <source>
        <dbReference type="Proteomes" id="UP001164250"/>
    </source>
</evidence>
<keyword evidence="2" id="KW-1185">Reference proteome</keyword>
<gene>
    <name evidence="1" type="ORF">Patl1_12174</name>
</gene>
<dbReference type="EMBL" id="CM047908">
    <property type="protein sequence ID" value="KAJ0081887.1"/>
    <property type="molecule type" value="Genomic_DNA"/>
</dbReference>
<sequence length="199" mass="23228">MCKHNFDFAGSALHASSVVKFNGFNYNEWSEQVGYYLGIQNLELALMTEKLTDLTKNSIDEERSFHKEWERSNRLSLKFLRMTIASEIKTSFLVTKYAREFMRLDKETSQSKATDKSRTGALMSRLTTMKYDDSRSMYEHVTEMSNIAARIRNMGMFVDKNFLVQFVINSLPSQISSCQINYNIIKDKWMMTELQTKLV</sequence>
<protein>
    <submittedName>
        <fullName evidence="1">Uncharacterized protein</fullName>
    </submittedName>
</protein>
<evidence type="ECO:0000313" key="1">
    <source>
        <dbReference type="EMBL" id="KAJ0081887.1"/>
    </source>
</evidence>
<name>A0ACC1A4B9_9ROSI</name>
<accession>A0ACC1A4B9</accession>
<comment type="caution">
    <text evidence="1">The sequence shown here is derived from an EMBL/GenBank/DDBJ whole genome shotgun (WGS) entry which is preliminary data.</text>
</comment>
<organism evidence="1 2">
    <name type="scientific">Pistacia atlantica</name>
    <dbReference type="NCBI Taxonomy" id="434234"/>
    <lineage>
        <taxon>Eukaryota</taxon>
        <taxon>Viridiplantae</taxon>
        <taxon>Streptophyta</taxon>
        <taxon>Embryophyta</taxon>
        <taxon>Tracheophyta</taxon>
        <taxon>Spermatophyta</taxon>
        <taxon>Magnoliopsida</taxon>
        <taxon>eudicotyledons</taxon>
        <taxon>Gunneridae</taxon>
        <taxon>Pentapetalae</taxon>
        <taxon>rosids</taxon>
        <taxon>malvids</taxon>
        <taxon>Sapindales</taxon>
        <taxon>Anacardiaceae</taxon>
        <taxon>Pistacia</taxon>
    </lineage>
</organism>
<proteinExistence type="predicted"/>
<reference evidence="2" key="1">
    <citation type="journal article" date="2023" name="G3 (Bethesda)">
        <title>Genome assembly and association tests identify interacting loci associated with vigor, precocity, and sex in interspecific pistachio rootstocks.</title>
        <authorList>
            <person name="Palmer W."/>
            <person name="Jacygrad E."/>
            <person name="Sagayaradj S."/>
            <person name="Cavanaugh K."/>
            <person name="Han R."/>
            <person name="Bertier L."/>
            <person name="Beede B."/>
            <person name="Kafkas S."/>
            <person name="Golino D."/>
            <person name="Preece J."/>
            <person name="Michelmore R."/>
        </authorList>
    </citation>
    <scope>NUCLEOTIDE SEQUENCE [LARGE SCALE GENOMIC DNA]</scope>
</reference>